<dbReference type="InterPro" id="IPR019734">
    <property type="entry name" value="TPR_rpt"/>
</dbReference>
<dbReference type="SUPFAM" id="SSF103111">
    <property type="entry name" value="Activator of Hsp90 ATPase, Aha1"/>
    <property type="match status" value="1"/>
</dbReference>
<dbReference type="EMBL" id="CAKLBY020000267">
    <property type="protein sequence ID" value="CAK7941923.1"/>
    <property type="molecule type" value="Genomic_DNA"/>
</dbReference>
<gene>
    <name evidence="6" type="ORF">PM001_LOCUS27073</name>
</gene>
<keyword evidence="2" id="KW-0677">Repeat</keyword>
<evidence type="ECO:0000256" key="2">
    <source>
        <dbReference type="ARBA" id="ARBA00022737"/>
    </source>
</evidence>
<dbReference type="SUPFAM" id="SSF48452">
    <property type="entry name" value="TPR-like"/>
    <property type="match status" value="1"/>
</dbReference>
<evidence type="ECO:0000256" key="1">
    <source>
        <dbReference type="ARBA" id="ARBA00006817"/>
    </source>
</evidence>
<name>A0AAV1V912_9STRA</name>
<evidence type="ECO:0000256" key="3">
    <source>
        <dbReference type="ARBA" id="ARBA00022803"/>
    </source>
</evidence>
<feature type="compositionally biased region" description="Low complexity" evidence="4">
    <location>
        <begin position="174"/>
        <end position="194"/>
    </location>
</feature>
<dbReference type="GO" id="GO:0051087">
    <property type="term" value="F:protein-folding chaperone binding"/>
    <property type="evidence" value="ECO:0007669"/>
    <property type="project" value="InterPro"/>
</dbReference>
<dbReference type="PANTHER" id="PTHR22904">
    <property type="entry name" value="TPR REPEAT CONTAINING PROTEIN"/>
    <property type="match status" value="1"/>
</dbReference>
<dbReference type="Pfam" id="PF09229">
    <property type="entry name" value="Aha1_N"/>
    <property type="match status" value="1"/>
</dbReference>
<proteinExistence type="inferred from homology"/>
<dbReference type="InterPro" id="IPR011990">
    <property type="entry name" value="TPR-like_helical_dom_sf"/>
</dbReference>
<comment type="caution">
    <text evidence="6">The sequence shown here is derived from an EMBL/GenBank/DDBJ whole genome shotgun (WGS) entry which is preliminary data.</text>
</comment>
<sequence length="401" mass="42907">MFGGDAGLPFSRHSDVLHGAIPSDPTELEQLVAELKRRGNAAFQQKALEEAEVLYTRALAVTESHSMPTRHIFYANRSAARCSMGKAEQALEDADACVALDAAYAKGLFRKAQALVKLERYREALVVLDDAKALEPSNKSVTLLLAKVQELATKQKEAPVVVPSKKVMTRVQETRSSSASASSATGTSPTADPSVVEEDGEIIGHVRGYKKLADGRVTTFFNNELTEEAKQLIGDIAPKKVQDLDAVQIKSVDGGSAWNQGNTFEEKDMTAWAKAKLETIVAGVSAPLGTEEGVVTSGQVSNLEGDASIAVVRGAKRYIFDFAFTLACTLTQGANVVTGELKFLDLSSDCGGDYDVEAVVPSRYQSEGGKVLHAALTSSTSPFRKALGAQLAAFVQEYHTF</sequence>
<evidence type="ECO:0000313" key="6">
    <source>
        <dbReference type="EMBL" id="CAK7941923.1"/>
    </source>
</evidence>
<dbReference type="Gene3D" id="1.25.40.10">
    <property type="entry name" value="Tetratricopeptide repeat domain"/>
    <property type="match status" value="1"/>
</dbReference>
<dbReference type="AlphaFoldDB" id="A0AAV1V912"/>
<evidence type="ECO:0000256" key="4">
    <source>
        <dbReference type="SAM" id="MobiDB-lite"/>
    </source>
</evidence>
<feature type="domain" description="Activator of Hsp90 ATPase AHSA1-like N-terminal" evidence="5">
    <location>
        <begin position="266"/>
        <end position="400"/>
    </location>
</feature>
<dbReference type="GO" id="GO:0001671">
    <property type="term" value="F:ATPase activator activity"/>
    <property type="evidence" value="ECO:0007669"/>
    <property type="project" value="InterPro"/>
</dbReference>
<dbReference type="Proteomes" id="UP001162060">
    <property type="component" value="Unassembled WGS sequence"/>
</dbReference>
<dbReference type="InterPro" id="IPR015310">
    <property type="entry name" value="AHSA1-like_N"/>
</dbReference>
<dbReference type="SMART" id="SM00028">
    <property type="entry name" value="TPR"/>
    <property type="match status" value="3"/>
</dbReference>
<reference evidence="6" key="1">
    <citation type="submission" date="2024-01" db="EMBL/GenBank/DDBJ databases">
        <authorList>
            <person name="Webb A."/>
        </authorList>
    </citation>
    <scope>NUCLEOTIDE SEQUENCE</scope>
    <source>
        <strain evidence="6">Pm1</strain>
    </source>
</reference>
<evidence type="ECO:0000259" key="5">
    <source>
        <dbReference type="SMART" id="SM01000"/>
    </source>
</evidence>
<dbReference type="GO" id="GO:0051879">
    <property type="term" value="F:Hsp90 protein binding"/>
    <property type="evidence" value="ECO:0007669"/>
    <property type="project" value="TreeGrafter"/>
</dbReference>
<dbReference type="Gene3D" id="3.15.10.20">
    <property type="entry name" value="Activator of Hsp90 ATPase Aha1, N-terminal domain"/>
    <property type="match status" value="1"/>
</dbReference>
<protein>
    <recommendedName>
        <fullName evidence="5">Activator of Hsp90 ATPase AHSA1-like N-terminal domain-containing protein</fullName>
    </recommendedName>
</protein>
<evidence type="ECO:0000313" key="7">
    <source>
        <dbReference type="Proteomes" id="UP001162060"/>
    </source>
</evidence>
<feature type="region of interest" description="Disordered" evidence="4">
    <location>
        <begin position="169"/>
        <end position="199"/>
    </location>
</feature>
<organism evidence="6 7">
    <name type="scientific">Peronospora matthiolae</name>
    <dbReference type="NCBI Taxonomy" id="2874970"/>
    <lineage>
        <taxon>Eukaryota</taxon>
        <taxon>Sar</taxon>
        <taxon>Stramenopiles</taxon>
        <taxon>Oomycota</taxon>
        <taxon>Peronosporomycetes</taxon>
        <taxon>Peronosporales</taxon>
        <taxon>Peronosporaceae</taxon>
        <taxon>Peronospora</taxon>
    </lineage>
</organism>
<dbReference type="SMART" id="SM01000">
    <property type="entry name" value="Aha1_N"/>
    <property type="match status" value="1"/>
</dbReference>
<accession>A0AAV1V912</accession>
<dbReference type="InterPro" id="IPR036338">
    <property type="entry name" value="Aha1"/>
</dbReference>
<comment type="similarity">
    <text evidence="1">Belongs to the AHA1 family.</text>
</comment>
<dbReference type="PANTHER" id="PTHR22904:SF523">
    <property type="entry name" value="STRESS-INDUCED-PHOSPHOPROTEIN 1"/>
    <property type="match status" value="1"/>
</dbReference>
<keyword evidence="3" id="KW-0802">TPR repeat</keyword>